<dbReference type="InterPro" id="IPR017853">
    <property type="entry name" value="GH"/>
</dbReference>
<dbReference type="SUPFAM" id="SSF51445">
    <property type="entry name" value="(Trans)glycosidases"/>
    <property type="match status" value="1"/>
</dbReference>
<evidence type="ECO:0000313" key="8">
    <source>
        <dbReference type="Proteomes" id="UP000823886"/>
    </source>
</evidence>
<comment type="similarity">
    <text evidence="1 5">Belongs to the glycosyl hydrolase 35 family.</text>
</comment>
<dbReference type="Gene3D" id="3.20.20.80">
    <property type="entry name" value="Glycosidases"/>
    <property type="match status" value="1"/>
</dbReference>
<dbReference type="PROSITE" id="PS01182">
    <property type="entry name" value="GLYCOSYL_HYDROL_F35"/>
    <property type="match status" value="1"/>
</dbReference>
<dbReference type="InterPro" id="IPR031330">
    <property type="entry name" value="Gly_Hdrlase_35_cat"/>
</dbReference>
<reference evidence="7" key="2">
    <citation type="submission" date="2021-04" db="EMBL/GenBank/DDBJ databases">
        <authorList>
            <person name="Gilroy R."/>
        </authorList>
    </citation>
    <scope>NUCLEOTIDE SEQUENCE</scope>
    <source>
        <strain evidence="7">ChiBcec2-3848</strain>
    </source>
</reference>
<evidence type="ECO:0000256" key="4">
    <source>
        <dbReference type="RuleBase" id="RU000675"/>
    </source>
</evidence>
<dbReference type="PRINTS" id="PR00742">
    <property type="entry name" value="GLHYDRLASE35"/>
</dbReference>
<name>A0A9D2PNP9_9FIRM</name>
<evidence type="ECO:0000256" key="3">
    <source>
        <dbReference type="ARBA" id="ARBA00023295"/>
    </source>
</evidence>
<evidence type="ECO:0000256" key="1">
    <source>
        <dbReference type="ARBA" id="ARBA00009809"/>
    </source>
</evidence>
<dbReference type="InterPro" id="IPR001944">
    <property type="entry name" value="Glycoside_Hdrlase_35"/>
</dbReference>
<dbReference type="GO" id="GO:0005975">
    <property type="term" value="P:carbohydrate metabolic process"/>
    <property type="evidence" value="ECO:0007669"/>
    <property type="project" value="InterPro"/>
</dbReference>
<dbReference type="InterPro" id="IPR019801">
    <property type="entry name" value="Glyco_hydro_35_CS"/>
</dbReference>
<dbReference type="Proteomes" id="UP000823886">
    <property type="component" value="Unassembled WGS sequence"/>
</dbReference>
<sequence>MEHQLNLRNFKKKEIHRLSDRFYGKSEDGKELSFNNYYMEMNGKPFFGISGECHYSRVSENQWEDTILKMKMGGINILAAYVFWIHHEEVEGTFRFDGNRNVRRFLKLCKKHGMYVIMRIGPFDHGEVRNGGLPDWLYGKPFDVRSLNEGFLSCTRTLYRQLARQFAGLYFKDGGPIIGAQIENEYMHSAAPWELTTGVSNEWIPGGSDGTAYMKTLKAMAVEEGICTPFYTCTGWGGAAAPTEEMLPLWGGYAFWPWIFYDYQGEHPATPEYLYRDNHNNAVPKTYNFEPSYEPESFPYACCEMGGGMTCFYNYRFQFPYESVDAMANIKLAGGCNFLGYYMYRGGSNPRGERTPYLNEHQCPKISYDYQAAIGEYGQLRPSYHRLRALHLFVTNFADRLCRMQTVLPENSQEISPEDTKTLRYAVRTDGESGFLFLNNYQDHVRCQEKKGETVILQLPKEELRIEGISLAPKEEAVFPFGLSVEGFRLKYAKAQLLTAITEKDQVTYFFFAPEGTSPEYVWDAEGIETIDGQAVPGTEIRIQKPANEMSSYCIAGSGRKVTVVTLTRKQSLWFYQIEVQGQPTAVLCDSPLVCDAGQIRLESPEKGEKTQVLFYPQQKLEMPAQVPKMEPAECGVMKGYEIYWDREAVQEQPVRARQAGNFRYVLDLPKPYPGSKDSLLRIRYEGDVGSLFADSVLISDNFNNQAVWEIGLREALPLGTEKELTLLLTPLKDNVKVDVSSTMAGRMEVGSGCKAGLLSAAVKPVREMILTFKK</sequence>
<dbReference type="AlphaFoldDB" id="A0A9D2PNP9"/>
<organism evidence="7 8">
    <name type="scientific">Candidatus Blautia merdavium</name>
    <dbReference type="NCBI Taxonomy" id="2838494"/>
    <lineage>
        <taxon>Bacteria</taxon>
        <taxon>Bacillati</taxon>
        <taxon>Bacillota</taxon>
        <taxon>Clostridia</taxon>
        <taxon>Lachnospirales</taxon>
        <taxon>Lachnospiraceae</taxon>
        <taxon>Blautia</taxon>
    </lineage>
</organism>
<gene>
    <name evidence="7" type="ORF">H9753_02720</name>
</gene>
<proteinExistence type="inferred from homology"/>
<accession>A0A9D2PNP9</accession>
<protein>
    <recommendedName>
        <fullName evidence="4">Beta-galactosidase</fullName>
        <ecNumber evidence="4">3.2.1.23</ecNumber>
    </recommendedName>
</protein>
<dbReference type="EMBL" id="DWVZ01000034">
    <property type="protein sequence ID" value="HJC62520.1"/>
    <property type="molecule type" value="Genomic_DNA"/>
</dbReference>
<dbReference type="GO" id="GO:0004565">
    <property type="term" value="F:beta-galactosidase activity"/>
    <property type="evidence" value="ECO:0007669"/>
    <property type="project" value="UniProtKB-EC"/>
</dbReference>
<reference evidence="7" key="1">
    <citation type="journal article" date="2021" name="PeerJ">
        <title>Extensive microbial diversity within the chicken gut microbiome revealed by metagenomics and culture.</title>
        <authorList>
            <person name="Gilroy R."/>
            <person name="Ravi A."/>
            <person name="Getino M."/>
            <person name="Pursley I."/>
            <person name="Horton D.L."/>
            <person name="Alikhan N.F."/>
            <person name="Baker D."/>
            <person name="Gharbi K."/>
            <person name="Hall N."/>
            <person name="Watson M."/>
            <person name="Adriaenssens E.M."/>
            <person name="Foster-Nyarko E."/>
            <person name="Jarju S."/>
            <person name="Secka A."/>
            <person name="Antonio M."/>
            <person name="Oren A."/>
            <person name="Chaudhuri R.R."/>
            <person name="La Ragione R."/>
            <person name="Hildebrand F."/>
            <person name="Pallen M.J."/>
        </authorList>
    </citation>
    <scope>NUCLEOTIDE SEQUENCE</scope>
    <source>
        <strain evidence="7">ChiBcec2-3848</strain>
    </source>
</reference>
<evidence type="ECO:0000256" key="2">
    <source>
        <dbReference type="ARBA" id="ARBA00022801"/>
    </source>
</evidence>
<dbReference type="Pfam" id="PF01301">
    <property type="entry name" value="Glyco_hydro_35"/>
    <property type="match status" value="1"/>
</dbReference>
<feature type="domain" description="Glycoside hydrolase 35 catalytic" evidence="6">
    <location>
        <begin position="41"/>
        <end position="391"/>
    </location>
</feature>
<comment type="caution">
    <text evidence="7">The sequence shown here is derived from an EMBL/GenBank/DDBJ whole genome shotgun (WGS) entry which is preliminary data.</text>
</comment>
<comment type="catalytic activity">
    <reaction evidence="4">
        <text>Hydrolysis of terminal non-reducing beta-D-galactose residues in beta-D-galactosides.</text>
        <dbReference type="EC" id="3.2.1.23"/>
    </reaction>
</comment>
<dbReference type="PANTHER" id="PTHR23421">
    <property type="entry name" value="BETA-GALACTOSIDASE RELATED"/>
    <property type="match status" value="1"/>
</dbReference>
<keyword evidence="3 4" id="KW-0326">Glycosidase</keyword>
<evidence type="ECO:0000256" key="5">
    <source>
        <dbReference type="RuleBase" id="RU003679"/>
    </source>
</evidence>
<evidence type="ECO:0000313" key="7">
    <source>
        <dbReference type="EMBL" id="HJC62520.1"/>
    </source>
</evidence>
<evidence type="ECO:0000259" key="6">
    <source>
        <dbReference type="Pfam" id="PF01301"/>
    </source>
</evidence>
<keyword evidence="2 4" id="KW-0378">Hydrolase</keyword>
<dbReference type="EC" id="3.2.1.23" evidence="4"/>